<evidence type="ECO:0000256" key="2">
    <source>
        <dbReference type="ARBA" id="ARBA00022692"/>
    </source>
</evidence>
<accession>A0A382PTY4</accession>
<evidence type="ECO:0000256" key="3">
    <source>
        <dbReference type="ARBA" id="ARBA00022960"/>
    </source>
</evidence>
<proteinExistence type="predicted"/>
<comment type="subcellular location">
    <subcellularLocation>
        <location evidence="1">Membrane</location>
        <topology evidence="1">Multi-pass membrane protein</topology>
    </subcellularLocation>
</comment>
<dbReference type="AlphaFoldDB" id="A0A382PTY4"/>
<dbReference type="EMBL" id="UINC01109462">
    <property type="protein sequence ID" value="SVC76307.1"/>
    <property type="molecule type" value="Genomic_DNA"/>
</dbReference>
<reference evidence="7" key="1">
    <citation type="submission" date="2018-05" db="EMBL/GenBank/DDBJ databases">
        <authorList>
            <person name="Lanie J.A."/>
            <person name="Ng W.-L."/>
            <person name="Kazmierczak K.M."/>
            <person name="Andrzejewski T.M."/>
            <person name="Davidsen T.M."/>
            <person name="Wayne K.J."/>
            <person name="Tettelin H."/>
            <person name="Glass J.I."/>
            <person name="Rusch D."/>
            <person name="Podicherti R."/>
            <person name="Tsui H.-C.T."/>
            <person name="Winkler M.E."/>
        </authorList>
    </citation>
    <scope>NUCLEOTIDE SEQUENCE</scope>
</reference>
<dbReference type="InterPro" id="IPR001182">
    <property type="entry name" value="FtsW/RodA"/>
</dbReference>
<dbReference type="GO" id="GO:0016020">
    <property type="term" value="C:membrane"/>
    <property type="evidence" value="ECO:0007669"/>
    <property type="project" value="UniProtKB-SubCell"/>
</dbReference>
<feature type="transmembrane region" description="Helical" evidence="6">
    <location>
        <begin position="49"/>
        <end position="68"/>
    </location>
</feature>
<protein>
    <recommendedName>
        <fullName evidence="8">Cell wall polymerase</fullName>
    </recommendedName>
</protein>
<feature type="non-terminal residue" evidence="7">
    <location>
        <position position="1"/>
    </location>
</feature>
<sequence length="75" mass="8248">VVCGLGMIVLYSAVSQDIDLWRQQWIRLFIGLIAMLVVAQLPPDLLRRWTPWAYLAGIILLTLVLSAGQGGQGAQ</sequence>
<keyword evidence="2 6" id="KW-0812">Transmembrane</keyword>
<gene>
    <name evidence="7" type="ORF">METZ01_LOCUS329161</name>
</gene>
<feature type="transmembrane region" description="Helical" evidence="6">
    <location>
        <begin position="25"/>
        <end position="43"/>
    </location>
</feature>
<evidence type="ECO:0000313" key="7">
    <source>
        <dbReference type="EMBL" id="SVC76307.1"/>
    </source>
</evidence>
<dbReference type="GO" id="GO:0051301">
    <property type="term" value="P:cell division"/>
    <property type="evidence" value="ECO:0007669"/>
    <property type="project" value="InterPro"/>
</dbReference>
<keyword evidence="3" id="KW-0133">Cell shape</keyword>
<evidence type="ECO:0000256" key="5">
    <source>
        <dbReference type="ARBA" id="ARBA00023136"/>
    </source>
</evidence>
<evidence type="ECO:0000256" key="4">
    <source>
        <dbReference type="ARBA" id="ARBA00022989"/>
    </source>
</evidence>
<evidence type="ECO:0008006" key="8">
    <source>
        <dbReference type="Google" id="ProtNLM"/>
    </source>
</evidence>
<feature type="non-terminal residue" evidence="7">
    <location>
        <position position="75"/>
    </location>
</feature>
<keyword evidence="4 6" id="KW-1133">Transmembrane helix</keyword>
<dbReference type="GO" id="GO:0008360">
    <property type="term" value="P:regulation of cell shape"/>
    <property type="evidence" value="ECO:0007669"/>
    <property type="project" value="UniProtKB-KW"/>
</dbReference>
<organism evidence="7">
    <name type="scientific">marine metagenome</name>
    <dbReference type="NCBI Taxonomy" id="408172"/>
    <lineage>
        <taxon>unclassified sequences</taxon>
        <taxon>metagenomes</taxon>
        <taxon>ecological metagenomes</taxon>
    </lineage>
</organism>
<keyword evidence="5 6" id="KW-0472">Membrane</keyword>
<name>A0A382PTY4_9ZZZZ</name>
<evidence type="ECO:0000256" key="6">
    <source>
        <dbReference type="SAM" id="Phobius"/>
    </source>
</evidence>
<evidence type="ECO:0000256" key="1">
    <source>
        <dbReference type="ARBA" id="ARBA00004141"/>
    </source>
</evidence>
<dbReference type="Pfam" id="PF01098">
    <property type="entry name" value="FTSW_RODA_SPOVE"/>
    <property type="match status" value="1"/>
</dbReference>